<evidence type="ECO:0000259" key="2">
    <source>
        <dbReference type="Pfam" id="PF03724"/>
    </source>
</evidence>
<dbReference type="AlphaFoldDB" id="A0A940T4P3"/>
<dbReference type="EMBL" id="JAFIDA010000001">
    <property type="protein sequence ID" value="MBP1327153.1"/>
    <property type="molecule type" value="Genomic_DNA"/>
</dbReference>
<evidence type="ECO:0000256" key="1">
    <source>
        <dbReference type="SAM" id="SignalP"/>
    </source>
</evidence>
<dbReference type="RefSeq" id="WP_209705951.1">
    <property type="nucleotide sequence ID" value="NZ_JAFIDA010000001.1"/>
</dbReference>
<organism evidence="3 4">
    <name type="scientific">Leucobacter exalbidus</name>
    <dbReference type="NCBI Taxonomy" id="662960"/>
    <lineage>
        <taxon>Bacteria</taxon>
        <taxon>Bacillati</taxon>
        <taxon>Actinomycetota</taxon>
        <taxon>Actinomycetes</taxon>
        <taxon>Micrococcales</taxon>
        <taxon>Microbacteriaceae</taxon>
        <taxon>Leucobacter</taxon>
    </lineage>
</organism>
<keyword evidence="4" id="KW-1185">Reference proteome</keyword>
<dbReference type="InterPro" id="IPR005184">
    <property type="entry name" value="DUF306_Meta_HslJ"/>
</dbReference>
<name>A0A940T4P3_9MICO</name>
<dbReference type="Proteomes" id="UP000675163">
    <property type="component" value="Unassembled WGS sequence"/>
</dbReference>
<keyword evidence="1" id="KW-0732">Signal</keyword>
<feature type="domain" description="DUF306" evidence="2">
    <location>
        <begin position="52"/>
        <end position="104"/>
    </location>
</feature>
<evidence type="ECO:0000313" key="3">
    <source>
        <dbReference type="EMBL" id="MBP1327153.1"/>
    </source>
</evidence>
<comment type="caution">
    <text evidence="3">The sequence shown here is derived from an EMBL/GenBank/DDBJ whole genome shotgun (WGS) entry which is preliminary data.</text>
</comment>
<gene>
    <name evidence="3" type="ORF">JOF28_002385</name>
</gene>
<accession>A0A940T4P3</accession>
<keyword evidence="3" id="KW-0346">Stress response</keyword>
<protein>
    <submittedName>
        <fullName evidence="3">Heat shock protein HslJ</fullName>
    </submittedName>
</protein>
<reference evidence="3" key="1">
    <citation type="submission" date="2021-02" db="EMBL/GenBank/DDBJ databases">
        <title>Sequencing the genomes of 1000 actinobacteria strains.</title>
        <authorList>
            <person name="Klenk H.-P."/>
        </authorList>
    </citation>
    <scope>NUCLEOTIDE SEQUENCE</scope>
    <source>
        <strain evidence="3">DSM 22850</strain>
    </source>
</reference>
<dbReference type="InterPro" id="IPR038670">
    <property type="entry name" value="HslJ-like_sf"/>
</dbReference>
<evidence type="ECO:0000313" key="4">
    <source>
        <dbReference type="Proteomes" id="UP000675163"/>
    </source>
</evidence>
<feature type="signal peptide" evidence="1">
    <location>
        <begin position="1"/>
        <end position="26"/>
    </location>
</feature>
<sequence>MSHLSSAIVRYTACALGVFSAGLALAGCASSAAAPSETPAESVAVLGTWAEAQSAHPANIEIKDGNQFVAFDGCNTLNGTWQQDGETVAFETISTTEMACSDEAWLTGLATGHIAGTEMTILDAEDHELGRLIRDK</sequence>
<feature type="chain" id="PRO_5038591160" evidence="1">
    <location>
        <begin position="27"/>
        <end position="136"/>
    </location>
</feature>
<dbReference type="Pfam" id="PF03724">
    <property type="entry name" value="META"/>
    <property type="match status" value="1"/>
</dbReference>
<proteinExistence type="predicted"/>
<dbReference type="Gene3D" id="2.40.128.270">
    <property type="match status" value="1"/>
</dbReference>